<proteinExistence type="predicted"/>
<dbReference type="GeneID" id="83200790"/>
<gene>
    <name evidence="2" type="ORF">N7468_004190</name>
</gene>
<sequence length="101" mass="12003">MANIDPPDYKASFLKEQERRKQAEDDARREKQIREELQELSRPTTFAEFLRHCHNLLSRPLSIETPSRSRHAANEPSVRFRPRHLPNVWLDKERQAMIGAR</sequence>
<accession>A0A9W9TSC3</accession>
<dbReference type="RefSeq" id="XP_058332490.1">
    <property type="nucleotide sequence ID" value="XM_058473487.1"/>
</dbReference>
<evidence type="ECO:0000313" key="3">
    <source>
        <dbReference type="Proteomes" id="UP001150941"/>
    </source>
</evidence>
<evidence type="ECO:0000313" key="2">
    <source>
        <dbReference type="EMBL" id="KAJ5239571.1"/>
    </source>
</evidence>
<feature type="compositionally biased region" description="Basic and acidic residues" evidence="1">
    <location>
        <begin position="13"/>
        <end position="30"/>
    </location>
</feature>
<dbReference type="OrthoDB" id="4367981at2759"/>
<evidence type="ECO:0000256" key="1">
    <source>
        <dbReference type="SAM" id="MobiDB-lite"/>
    </source>
</evidence>
<keyword evidence="3" id="KW-1185">Reference proteome</keyword>
<dbReference type="Proteomes" id="UP001150941">
    <property type="component" value="Unassembled WGS sequence"/>
</dbReference>
<dbReference type="EMBL" id="JAPQKS010000003">
    <property type="protein sequence ID" value="KAJ5239571.1"/>
    <property type="molecule type" value="Genomic_DNA"/>
</dbReference>
<feature type="region of interest" description="Disordered" evidence="1">
    <location>
        <begin position="1"/>
        <end position="30"/>
    </location>
</feature>
<name>A0A9W9TSC3_9EURO</name>
<reference evidence="2" key="2">
    <citation type="journal article" date="2023" name="IMA Fungus">
        <title>Comparative genomic study of the Penicillium genus elucidates a diverse pangenome and 15 lateral gene transfer events.</title>
        <authorList>
            <person name="Petersen C."/>
            <person name="Sorensen T."/>
            <person name="Nielsen M.R."/>
            <person name="Sondergaard T.E."/>
            <person name="Sorensen J.L."/>
            <person name="Fitzpatrick D.A."/>
            <person name="Frisvad J.C."/>
            <person name="Nielsen K.L."/>
        </authorList>
    </citation>
    <scope>NUCLEOTIDE SEQUENCE</scope>
    <source>
        <strain evidence="2">IBT 19713</strain>
    </source>
</reference>
<comment type="caution">
    <text evidence="2">The sequence shown here is derived from an EMBL/GenBank/DDBJ whole genome shotgun (WGS) entry which is preliminary data.</text>
</comment>
<organism evidence="2 3">
    <name type="scientific">Penicillium chermesinum</name>
    <dbReference type="NCBI Taxonomy" id="63820"/>
    <lineage>
        <taxon>Eukaryota</taxon>
        <taxon>Fungi</taxon>
        <taxon>Dikarya</taxon>
        <taxon>Ascomycota</taxon>
        <taxon>Pezizomycotina</taxon>
        <taxon>Eurotiomycetes</taxon>
        <taxon>Eurotiomycetidae</taxon>
        <taxon>Eurotiales</taxon>
        <taxon>Aspergillaceae</taxon>
        <taxon>Penicillium</taxon>
    </lineage>
</organism>
<dbReference type="AlphaFoldDB" id="A0A9W9TSC3"/>
<protein>
    <submittedName>
        <fullName evidence="2">Uncharacterized protein</fullName>
    </submittedName>
</protein>
<reference evidence="2" key="1">
    <citation type="submission" date="2022-11" db="EMBL/GenBank/DDBJ databases">
        <authorList>
            <person name="Petersen C."/>
        </authorList>
    </citation>
    <scope>NUCLEOTIDE SEQUENCE</scope>
    <source>
        <strain evidence="2">IBT 19713</strain>
    </source>
</reference>